<dbReference type="STRING" id="768710.DesyoDRAFT_5229"/>
<gene>
    <name evidence="1" type="ORF">DesyoDRAFT_5229</name>
</gene>
<sequence length="152" mass="17565">MNYIKEAENILWYYNDLYRSVENMNREIAKIVSRQSPSELNAISLEPTGVRGSGDADDNTYNLMFRLKTLTDNLNATMAELSKVDRILEDISQESGCELYGEVLREWYIERTPKDEIGPKIGYGRRNVYYIKDKAIKKFAVRHFGLDAVKAI</sequence>
<evidence type="ECO:0008006" key="3">
    <source>
        <dbReference type="Google" id="ProtNLM"/>
    </source>
</evidence>
<dbReference type="OrthoDB" id="1682114at2"/>
<dbReference type="EMBL" id="CM001441">
    <property type="protein sequence ID" value="EHQ92160.1"/>
    <property type="molecule type" value="Genomic_DNA"/>
</dbReference>
<dbReference type="Proteomes" id="UP000005104">
    <property type="component" value="Chromosome"/>
</dbReference>
<proteinExistence type="predicted"/>
<accession>H5XZW4</accession>
<organism evidence="1 2">
    <name type="scientific">Desulfosporosinus youngiae DSM 17734</name>
    <dbReference type="NCBI Taxonomy" id="768710"/>
    <lineage>
        <taxon>Bacteria</taxon>
        <taxon>Bacillati</taxon>
        <taxon>Bacillota</taxon>
        <taxon>Clostridia</taxon>
        <taxon>Eubacteriales</taxon>
        <taxon>Desulfitobacteriaceae</taxon>
        <taxon>Desulfosporosinus</taxon>
    </lineage>
</organism>
<name>H5XZW4_9FIRM</name>
<reference evidence="1 2" key="1">
    <citation type="submission" date="2011-11" db="EMBL/GenBank/DDBJ databases">
        <title>The Noncontiguous Finished genome of Desulfosporosinus youngiae DSM 17734.</title>
        <authorList>
            <consortium name="US DOE Joint Genome Institute (JGI-PGF)"/>
            <person name="Lucas S."/>
            <person name="Han J."/>
            <person name="Lapidus A."/>
            <person name="Cheng J.-F."/>
            <person name="Goodwin L."/>
            <person name="Pitluck S."/>
            <person name="Peters L."/>
            <person name="Ovchinnikova G."/>
            <person name="Lu M."/>
            <person name="Land M.L."/>
            <person name="Hauser L."/>
            <person name="Pester M."/>
            <person name="Spring S."/>
            <person name="Ollivier B."/>
            <person name="Rattei T."/>
            <person name="Klenk H.-P."/>
            <person name="Wagner M."/>
            <person name="Loy A."/>
            <person name="Woyke T.J."/>
        </authorList>
    </citation>
    <scope>NUCLEOTIDE SEQUENCE [LARGE SCALE GENOMIC DNA]</scope>
    <source>
        <strain evidence="1 2">DSM 17734</strain>
    </source>
</reference>
<evidence type="ECO:0000313" key="2">
    <source>
        <dbReference type="Proteomes" id="UP000005104"/>
    </source>
</evidence>
<dbReference type="eggNOG" id="ENOG50346M5">
    <property type="taxonomic scope" value="Bacteria"/>
</dbReference>
<dbReference type="HOGENOM" id="CLU_144683_0_0_9"/>
<dbReference type="AlphaFoldDB" id="H5XZW4"/>
<keyword evidence="2" id="KW-1185">Reference proteome</keyword>
<protein>
    <recommendedName>
        <fullName evidence="3">Phage transcriptional regulator, RinA family</fullName>
    </recommendedName>
</protein>
<evidence type="ECO:0000313" key="1">
    <source>
        <dbReference type="EMBL" id="EHQ92160.1"/>
    </source>
</evidence>
<dbReference type="RefSeq" id="WP_007787425.1">
    <property type="nucleotide sequence ID" value="NZ_CM001441.1"/>
</dbReference>